<dbReference type="EMBL" id="JARKIB010000032">
    <property type="protein sequence ID" value="KAJ7762533.1"/>
    <property type="molecule type" value="Genomic_DNA"/>
</dbReference>
<evidence type="ECO:0000313" key="4">
    <source>
        <dbReference type="Proteomes" id="UP001215598"/>
    </source>
</evidence>
<feature type="domain" description="Myb/SANT-like" evidence="2">
    <location>
        <begin position="38"/>
        <end position="119"/>
    </location>
</feature>
<dbReference type="InterPro" id="IPR024752">
    <property type="entry name" value="Myb/SANT-like_dom"/>
</dbReference>
<name>A0AAD7NJ37_9AGAR</name>
<organism evidence="3 4">
    <name type="scientific">Mycena metata</name>
    <dbReference type="NCBI Taxonomy" id="1033252"/>
    <lineage>
        <taxon>Eukaryota</taxon>
        <taxon>Fungi</taxon>
        <taxon>Dikarya</taxon>
        <taxon>Basidiomycota</taxon>
        <taxon>Agaricomycotina</taxon>
        <taxon>Agaricomycetes</taxon>
        <taxon>Agaricomycetidae</taxon>
        <taxon>Agaricales</taxon>
        <taxon>Marasmiineae</taxon>
        <taxon>Mycenaceae</taxon>
        <taxon>Mycena</taxon>
    </lineage>
</organism>
<keyword evidence="4" id="KW-1185">Reference proteome</keyword>
<dbReference type="Proteomes" id="UP001215598">
    <property type="component" value="Unassembled WGS sequence"/>
</dbReference>
<proteinExistence type="predicted"/>
<dbReference type="PANTHER" id="PTHR47584">
    <property type="match status" value="1"/>
</dbReference>
<protein>
    <recommendedName>
        <fullName evidence="2">Myb/SANT-like domain-containing protein</fullName>
    </recommendedName>
</protein>
<comment type="caution">
    <text evidence="3">The sequence shown here is derived from an EMBL/GenBank/DDBJ whole genome shotgun (WGS) entry which is preliminary data.</text>
</comment>
<evidence type="ECO:0000313" key="3">
    <source>
        <dbReference type="EMBL" id="KAJ7762533.1"/>
    </source>
</evidence>
<dbReference type="PANTHER" id="PTHR47584:SF14">
    <property type="entry name" value="L10-INTERACTING MYB DOMAIN-CONTAINING PROTEIN-LIKE"/>
    <property type="match status" value="1"/>
</dbReference>
<sequence>MAGAPQTIDDSLIDPVLLVQSAAANPAHKAPPKKPAASWSLESETALVAFLVRSKAQAGDGCSFKKATFVAAAIEVNKIVEKGGRKTWESCKSKFQKLKTLFLLICEIIKNSGWTWTDEGGACIDAGSAGVWDAWIKKNGAAKPFRNAGWAHLDNFRILLPEANARGTHVFRPHTYAAPGQETILSSQTDQDDEEDDYDPRAGSVPWDIEDKDGDGNGENSDEEKENEVPQTPAPPTSRKRSAAAPASAATTTKKVRLSSGAAALQNMASQVADFNDLMRDAFAPSKPGIAAPASPSSVQLQAAIKRARELETWMDPEDLVSLIEVFHDGKSVTIYEMLADSEELRIRWIKRKVGIME</sequence>
<accession>A0AAD7NJ37</accession>
<feature type="region of interest" description="Disordered" evidence="1">
    <location>
        <begin position="173"/>
        <end position="254"/>
    </location>
</feature>
<evidence type="ECO:0000256" key="1">
    <source>
        <dbReference type="SAM" id="MobiDB-lite"/>
    </source>
</evidence>
<gene>
    <name evidence="3" type="ORF">B0H16DRAFT_516439</name>
</gene>
<dbReference type="AlphaFoldDB" id="A0AAD7NJ37"/>
<reference evidence="3" key="1">
    <citation type="submission" date="2023-03" db="EMBL/GenBank/DDBJ databases">
        <title>Massive genome expansion in bonnet fungi (Mycena s.s.) driven by repeated elements and novel gene families across ecological guilds.</title>
        <authorList>
            <consortium name="Lawrence Berkeley National Laboratory"/>
            <person name="Harder C.B."/>
            <person name="Miyauchi S."/>
            <person name="Viragh M."/>
            <person name="Kuo A."/>
            <person name="Thoen E."/>
            <person name="Andreopoulos B."/>
            <person name="Lu D."/>
            <person name="Skrede I."/>
            <person name="Drula E."/>
            <person name="Henrissat B."/>
            <person name="Morin E."/>
            <person name="Kohler A."/>
            <person name="Barry K."/>
            <person name="LaButti K."/>
            <person name="Morin E."/>
            <person name="Salamov A."/>
            <person name="Lipzen A."/>
            <person name="Mereny Z."/>
            <person name="Hegedus B."/>
            <person name="Baldrian P."/>
            <person name="Stursova M."/>
            <person name="Weitz H."/>
            <person name="Taylor A."/>
            <person name="Grigoriev I.V."/>
            <person name="Nagy L.G."/>
            <person name="Martin F."/>
            <person name="Kauserud H."/>
        </authorList>
    </citation>
    <scope>NUCLEOTIDE SEQUENCE</scope>
    <source>
        <strain evidence="3">CBHHK182m</strain>
    </source>
</reference>
<dbReference type="Pfam" id="PF12776">
    <property type="entry name" value="Myb_DNA-bind_3"/>
    <property type="match status" value="1"/>
</dbReference>
<evidence type="ECO:0000259" key="2">
    <source>
        <dbReference type="Pfam" id="PF12776"/>
    </source>
</evidence>
<dbReference type="InterPro" id="IPR045026">
    <property type="entry name" value="LIMYB"/>
</dbReference>
<feature type="compositionally biased region" description="Low complexity" evidence="1">
    <location>
        <begin position="243"/>
        <end position="253"/>
    </location>
</feature>